<evidence type="ECO:0000313" key="14">
    <source>
        <dbReference type="EMBL" id="AWB27201.1"/>
    </source>
</evidence>
<dbReference type="KEGG" id="harc:HARCEL1_05535"/>
<name>A0A2R4X0B4_9EURY</name>
<sequence length="1076" mass="120660">MDRFAEVSEQFDPQETRAEARAHWSAVDAYERTKAHRSDGESLYFLDGPPYTTGSAHMGTTLNKTLKDAYIRYFRMQGFDVTDRPGFDMHGLPIETKVEQKLDFENKGDIEAFGEDAFIDECKDYAEQRLDGLRADFESFGVWMDWDDPYKTIDPEYMEAAWWGFQRAHERDLVEQGQRSINQCPRCETAIANNEVERHTVEKPSIYVAFDLIDREGSLVIWTTTPWTIPANTFVAIDPEATYQAVSVGTGDDERLIYVAEACRDDVVEAAGYEDGEVRETLSGEDLVGWEYDHPLADLVGEAPAATHADGAGQVYAADYVESDRTGMVHSAPGHGEEDFERGQELDLPIFCPVGPDGVYTDAAGAYAGTFVRDANDRVIADLRERGRLLASESGHTVNEGQCWRCDTDIVRLVTDQWFITVTDVKEDLLDNIQDSEWYPQSARDGRFTDFVEDSPDWNVSRQRYWGIPIPIWTPTETVGGEPIAWDGDMSEVIVIGDRAELADRVDQSIDPDGVDIHKDTVDELTITEDGVIYTRVPDVFDVWLDSSVASWGSLGYPSDEDAFEELWPADVIIEAHDQTRGWFWSQLGMGTAALDQVPYESVLMHGHALMPDGRAMSKSRNITVEPGEVMEEYGADPMRLFLLSVTPQGDDMRFSYDECEAMERRLNILWNVFRFPLPYMRLDGFDPEATDLDAVAGDLDTVDRWVLSRLQSVIETSTESFENFRQDRAVGALLDFIVEDVSRLYVQEVRERMWEPADSPSKRAAYATLYHVLETVCRLLAPYAPHTAERIYQHLTGDAGHPTVHMCDWPAVDAAYQDASLDAEITAVRAAEEAGSNARQRAERKLRWPVPEVVVDPEDADLAAALDAHTDLLGERLNAREVRVLDAAEPWAELTYGADADMGALGPAFGADAEAVMQALNDARVDEPTIDALEAAVESATELEDVDLDESMVEIVRHSPDHVAESAFEALDGEGVVYVDCTITDDVESEGYAREVIRRIQEMRKDLDLDMDERIRVEISVDDRVAAFVEEHRDLIAEEVRADAFEAVEDGLRETWEIEDTEAEIAIESLAAADA</sequence>
<protein>
    <recommendedName>
        <fullName evidence="1 11">Isoleucine--tRNA ligase</fullName>
        <ecNumber evidence="1 11">6.1.1.5</ecNumber>
    </recommendedName>
</protein>
<dbReference type="GO" id="GO:0046872">
    <property type="term" value="F:metal ion binding"/>
    <property type="evidence" value="ECO:0007669"/>
    <property type="project" value="UniProtKB-KW"/>
</dbReference>
<keyword evidence="7" id="KW-0067">ATP-binding</keyword>
<evidence type="ECO:0000256" key="8">
    <source>
        <dbReference type="ARBA" id="ARBA00022917"/>
    </source>
</evidence>
<dbReference type="Pfam" id="PF00133">
    <property type="entry name" value="tRNA-synt_1"/>
    <property type="match status" value="1"/>
</dbReference>
<keyword evidence="9" id="KW-0030">Aminoacyl-tRNA synthetase</keyword>
<dbReference type="InterPro" id="IPR023586">
    <property type="entry name" value="Ile-tRNA-ligase_type2"/>
</dbReference>
<evidence type="ECO:0000256" key="10">
    <source>
        <dbReference type="ARBA" id="ARBA00048359"/>
    </source>
</evidence>
<evidence type="ECO:0000313" key="15">
    <source>
        <dbReference type="Proteomes" id="UP000244727"/>
    </source>
</evidence>
<dbReference type="CDD" id="cd07961">
    <property type="entry name" value="Anticodon_Ia_Ile_ABEc"/>
    <property type="match status" value="1"/>
</dbReference>
<dbReference type="GeneID" id="36511948"/>
<comment type="catalytic activity">
    <reaction evidence="10">
        <text>tRNA(Ile) + L-isoleucine + ATP = L-isoleucyl-tRNA(Ile) + AMP + diphosphate</text>
        <dbReference type="Rhea" id="RHEA:11060"/>
        <dbReference type="Rhea" id="RHEA-COMP:9666"/>
        <dbReference type="Rhea" id="RHEA-COMP:9695"/>
        <dbReference type="ChEBI" id="CHEBI:30616"/>
        <dbReference type="ChEBI" id="CHEBI:33019"/>
        <dbReference type="ChEBI" id="CHEBI:58045"/>
        <dbReference type="ChEBI" id="CHEBI:78442"/>
        <dbReference type="ChEBI" id="CHEBI:78528"/>
        <dbReference type="ChEBI" id="CHEBI:456215"/>
        <dbReference type="EC" id="6.1.1.5"/>
    </reaction>
</comment>
<feature type="domain" description="Aminoacyl-tRNA synthetase class Ia" evidence="12">
    <location>
        <begin position="22"/>
        <end position="656"/>
    </location>
</feature>
<dbReference type="SUPFAM" id="SSF47323">
    <property type="entry name" value="Anticodon-binding domain of a subclass of class I aminoacyl-tRNA synthetases"/>
    <property type="match status" value="2"/>
</dbReference>
<dbReference type="NCBIfam" id="TIGR00392">
    <property type="entry name" value="ileS"/>
    <property type="match status" value="1"/>
</dbReference>
<dbReference type="InterPro" id="IPR002301">
    <property type="entry name" value="Ile-tRNA-ligase"/>
</dbReference>
<evidence type="ECO:0000256" key="1">
    <source>
        <dbReference type="ARBA" id="ARBA00013165"/>
    </source>
</evidence>
<dbReference type="GO" id="GO:0005737">
    <property type="term" value="C:cytoplasm"/>
    <property type="evidence" value="ECO:0007669"/>
    <property type="project" value="UniProtKB-UniRule"/>
</dbReference>
<keyword evidence="5" id="KW-0547">Nucleotide-binding</keyword>
<keyword evidence="15" id="KW-1185">Reference proteome</keyword>
<dbReference type="FunFam" id="3.40.50.620:FF:000286">
    <property type="entry name" value="Isoleucine--tRNA ligase"/>
    <property type="match status" value="1"/>
</dbReference>
<evidence type="ECO:0000259" key="13">
    <source>
        <dbReference type="Pfam" id="PF08264"/>
    </source>
</evidence>
<dbReference type="InterPro" id="IPR002300">
    <property type="entry name" value="aa-tRNA-synth_Ia"/>
</dbReference>
<dbReference type="PANTHER" id="PTHR42780">
    <property type="entry name" value="SOLEUCYL-TRNA SYNTHETASE"/>
    <property type="match status" value="1"/>
</dbReference>
<evidence type="ECO:0000256" key="4">
    <source>
        <dbReference type="ARBA" id="ARBA00022723"/>
    </source>
</evidence>
<dbReference type="RefSeq" id="WP_108381570.1">
    <property type="nucleotide sequence ID" value="NZ_CP028858.1"/>
</dbReference>
<feature type="domain" description="Methionyl/Valyl/Leucyl/Isoleucyl-tRNA synthetase anticodon-binding" evidence="13">
    <location>
        <begin position="704"/>
        <end position="852"/>
    </location>
</feature>
<dbReference type="CDD" id="cd00818">
    <property type="entry name" value="IleRS_core"/>
    <property type="match status" value="1"/>
</dbReference>
<dbReference type="Pfam" id="PF08264">
    <property type="entry name" value="Anticodon_1"/>
    <property type="match status" value="1"/>
</dbReference>
<dbReference type="PANTHER" id="PTHR42780:SF1">
    <property type="entry name" value="ISOLEUCINE--TRNA LIGASE, CYTOPLASMIC"/>
    <property type="match status" value="1"/>
</dbReference>
<evidence type="ECO:0000256" key="5">
    <source>
        <dbReference type="ARBA" id="ARBA00022741"/>
    </source>
</evidence>
<keyword evidence="6" id="KW-0862">Zinc</keyword>
<dbReference type="SUPFAM" id="SSF52374">
    <property type="entry name" value="Nucleotidylyl transferase"/>
    <property type="match status" value="1"/>
</dbReference>
<dbReference type="PRINTS" id="PR00984">
    <property type="entry name" value="TRNASYNTHILE"/>
</dbReference>
<gene>
    <name evidence="14" type="ORF">HARCEL1_05535</name>
</gene>
<dbReference type="GO" id="GO:0000049">
    <property type="term" value="F:tRNA binding"/>
    <property type="evidence" value="ECO:0007669"/>
    <property type="project" value="InterPro"/>
</dbReference>
<evidence type="ECO:0000256" key="3">
    <source>
        <dbReference type="ARBA" id="ARBA00022598"/>
    </source>
</evidence>
<evidence type="ECO:0000256" key="2">
    <source>
        <dbReference type="ARBA" id="ARBA00022490"/>
    </source>
</evidence>
<dbReference type="GO" id="GO:0005524">
    <property type="term" value="F:ATP binding"/>
    <property type="evidence" value="ECO:0007669"/>
    <property type="project" value="UniProtKB-KW"/>
</dbReference>
<dbReference type="Gene3D" id="1.10.730.10">
    <property type="entry name" value="Isoleucyl-tRNA Synthetase, Domain 1"/>
    <property type="match status" value="1"/>
</dbReference>
<dbReference type="GO" id="GO:0006428">
    <property type="term" value="P:isoleucyl-tRNA aminoacylation"/>
    <property type="evidence" value="ECO:0007669"/>
    <property type="project" value="UniProtKB-UniRule"/>
</dbReference>
<keyword evidence="2" id="KW-0963">Cytoplasm</keyword>
<dbReference type="InterPro" id="IPR014729">
    <property type="entry name" value="Rossmann-like_a/b/a_fold"/>
</dbReference>
<evidence type="ECO:0000259" key="12">
    <source>
        <dbReference type="Pfam" id="PF00133"/>
    </source>
</evidence>
<keyword evidence="3 14" id="KW-0436">Ligase</keyword>
<dbReference type="Pfam" id="PF19302">
    <property type="entry name" value="DUF5915"/>
    <property type="match status" value="1"/>
</dbReference>
<dbReference type="AlphaFoldDB" id="A0A2R4X0B4"/>
<evidence type="ECO:0000256" key="9">
    <source>
        <dbReference type="ARBA" id="ARBA00023146"/>
    </source>
</evidence>
<evidence type="ECO:0000256" key="11">
    <source>
        <dbReference type="NCBIfam" id="TIGR00392"/>
    </source>
</evidence>
<reference evidence="14 15" key="1">
    <citation type="submission" date="2018-04" db="EMBL/GenBank/DDBJ databases">
        <title>Halococcoides cellulosivorans gen. nov., sp. nov., an extremely halophilic cellulose-utilizing haloarchaeon from hypersaline lakes.</title>
        <authorList>
            <person name="Sorokin D.Y."/>
            <person name="Toshchakov S.V."/>
            <person name="Samarov N.I."/>
            <person name="Korzhenkov A."/>
            <person name="Kublanov I.V."/>
        </authorList>
    </citation>
    <scope>NUCLEOTIDE SEQUENCE [LARGE SCALE GENOMIC DNA]</scope>
    <source>
        <strain evidence="14 15">HArcel1</strain>
    </source>
</reference>
<dbReference type="InterPro" id="IPR033709">
    <property type="entry name" value="Anticodon_Ile_ABEc"/>
</dbReference>
<dbReference type="EC" id="6.1.1.5" evidence="1 11"/>
<dbReference type="Proteomes" id="UP000244727">
    <property type="component" value="Chromosome"/>
</dbReference>
<dbReference type="SUPFAM" id="SSF50677">
    <property type="entry name" value="ValRS/IleRS/LeuRS editing domain"/>
    <property type="match status" value="1"/>
</dbReference>
<dbReference type="Gene3D" id="3.40.50.620">
    <property type="entry name" value="HUPs"/>
    <property type="match status" value="2"/>
</dbReference>
<proteinExistence type="predicted"/>
<keyword evidence="4" id="KW-0479">Metal-binding</keyword>
<dbReference type="InterPro" id="IPR009008">
    <property type="entry name" value="Val/Leu/Ile-tRNA-synth_edit"/>
</dbReference>
<dbReference type="GO" id="GO:0004822">
    <property type="term" value="F:isoleucine-tRNA ligase activity"/>
    <property type="evidence" value="ECO:0007669"/>
    <property type="project" value="UniProtKB-UniRule"/>
</dbReference>
<dbReference type="InterPro" id="IPR009080">
    <property type="entry name" value="tRNAsynth_Ia_anticodon-bd"/>
</dbReference>
<evidence type="ECO:0000256" key="6">
    <source>
        <dbReference type="ARBA" id="ARBA00022833"/>
    </source>
</evidence>
<keyword evidence="8" id="KW-0648">Protein biosynthesis</keyword>
<accession>A0A2R4X0B4</accession>
<dbReference type="InterPro" id="IPR013155">
    <property type="entry name" value="M/V/L/I-tRNA-synth_anticd-bd"/>
</dbReference>
<dbReference type="GO" id="GO:0002161">
    <property type="term" value="F:aminoacyl-tRNA deacylase activity"/>
    <property type="evidence" value="ECO:0007669"/>
    <property type="project" value="InterPro"/>
</dbReference>
<dbReference type="Gene3D" id="3.90.740.10">
    <property type="entry name" value="Valyl/Leucyl/Isoleucyl-tRNA synthetase, editing domain"/>
    <property type="match status" value="1"/>
</dbReference>
<organism evidence="14 15">
    <name type="scientific">Halococcoides cellulosivorans</name>
    <dbReference type="NCBI Taxonomy" id="1679096"/>
    <lineage>
        <taxon>Archaea</taxon>
        <taxon>Methanobacteriati</taxon>
        <taxon>Methanobacteriota</taxon>
        <taxon>Stenosarchaea group</taxon>
        <taxon>Halobacteria</taxon>
        <taxon>Halobacteriales</taxon>
        <taxon>Haloarculaceae</taxon>
        <taxon>Halococcoides</taxon>
    </lineage>
</organism>
<dbReference type="EMBL" id="CP028858">
    <property type="protein sequence ID" value="AWB27201.1"/>
    <property type="molecule type" value="Genomic_DNA"/>
</dbReference>
<evidence type="ECO:0000256" key="7">
    <source>
        <dbReference type="ARBA" id="ARBA00022840"/>
    </source>
</evidence>